<dbReference type="RefSeq" id="WP_091548507.1">
    <property type="nucleotide sequence ID" value="NZ_FONY01000031.1"/>
</dbReference>
<evidence type="ECO:0000256" key="3">
    <source>
        <dbReference type="ARBA" id="ARBA00023163"/>
    </source>
</evidence>
<dbReference type="OrthoDB" id="996843at2"/>
<evidence type="ECO:0000313" key="6">
    <source>
        <dbReference type="Proteomes" id="UP000199513"/>
    </source>
</evidence>
<dbReference type="GO" id="GO:0003700">
    <property type="term" value="F:DNA-binding transcription factor activity"/>
    <property type="evidence" value="ECO:0007669"/>
    <property type="project" value="InterPro"/>
</dbReference>
<keyword evidence="1" id="KW-0805">Transcription regulation</keyword>
<dbReference type="Gene3D" id="1.10.10.10">
    <property type="entry name" value="Winged helix-like DNA-binding domain superfamily/Winged helix DNA-binding domain"/>
    <property type="match status" value="1"/>
</dbReference>
<dbReference type="EMBL" id="FONY01000031">
    <property type="protein sequence ID" value="SFF40546.1"/>
    <property type="molecule type" value="Genomic_DNA"/>
</dbReference>
<dbReference type="Pfam" id="PF01047">
    <property type="entry name" value="MarR"/>
    <property type="match status" value="1"/>
</dbReference>
<protein>
    <submittedName>
        <fullName evidence="5">MarR family protein</fullName>
    </submittedName>
</protein>
<dbReference type="InterPro" id="IPR000835">
    <property type="entry name" value="HTH_MarR-typ"/>
</dbReference>
<keyword evidence="6" id="KW-1185">Reference proteome</keyword>
<feature type="domain" description="HTH marR-type" evidence="4">
    <location>
        <begin position="6"/>
        <end position="142"/>
    </location>
</feature>
<dbReference type="PANTHER" id="PTHR33164">
    <property type="entry name" value="TRANSCRIPTIONAL REGULATOR, MARR FAMILY"/>
    <property type="match status" value="1"/>
</dbReference>
<dbReference type="InterPro" id="IPR039422">
    <property type="entry name" value="MarR/SlyA-like"/>
</dbReference>
<sequence>MNNVDSEHIGRLVRNIYHAVLDESDKQLKAKGYPELDSSYSVVFQYIGEGARATEIASKGRTSKQNIKYLLDMMEKKGYVKRKQDLTDGRAWIFELTQLGKEYRNEGLKIIAEIEKQWAKALGKNEYIQLKKYLTVLNQIIEQKSPTY</sequence>
<accession>A0A1I2II73</accession>
<dbReference type="InterPro" id="IPR036388">
    <property type="entry name" value="WH-like_DNA-bd_sf"/>
</dbReference>
<dbReference type="PROSITE" id="PS01117">
    <property type="entry name" value="HTH_MARR_1"/>
    <property type="match status" value="1"/>
</dbReference>
<evidence type="ECO:0000313" key="5">
    <source>
        <dbReference type="EMBL" id="SFF40546.1"/>
    </source>
</evidence>
<dbReference type="SMART" id="SM00347">
    <property type="entry name" value="HTH_MARR"/>
    <property type="match status" value="1"/>
</dbReference>
<gene>
    <name evidence="5" type="ORF">SAMN04488541_103150</name>
</gene>
<dbReference type="GO" id="GO:0006950">
    <property type="term" value="P:response to stress"/>
    <property type="evidence" value="ECO:0007669"/>
    <property type="project" value="TreeGrafter"/>
</dbReference>
<evidence type="ECO:0000256" key="2">
    <source>
        <dbReference type="ARBA" id="ARBA00023125"/>
    </source>
</evidence>
<evidence type="ECO:0000256" key="1">
    <source>
        <dbReference type="ARBA" id="ARBA00023015"/>
    </source>
</evidence>
<dbReference type="STRING" id="1003.SAMN04488541_103150"/>
<evidence type="ECO:0000259" key="4">
    <source>
        <dbReference type="PROSITE" id="PS50995"/>
    </source>
</evidence>
<dbReference type="SUPFAM" id="SSF46785">
    <property type="entry name" value="Winged helix' DNA-binding domain"/>
    <property type="match status" value="1"/>
</dbReference>
<reference evidence="5 6" key="1">
    <citation type="submission" date="2016-10" db="EMBL/GenBank/DDBJ databases">
        <authorList>
            <person name="de Groot N.N."/>
        </authorList>
    </citation>
    <scope>NUCLEOTIDE SEQUENCE [LARGE SCALE GENOMIC DNA]</scope>
    <source>
        <strain>GEY</strain>
        <strain evidence="6">DSM 9560</strain>
    </source>
</reference>
<dbReference type="Proteomes" id="UP000199513">
    <property type="component" value="Unassembled WGS sequence"/>
</dbReference>
<dbReference type="GO" id="GO:0003677">
    <property type="term" value="F:DNA binding"/>
    <property type="evidence" value="ECO:0007669"/>
    <property type="project" value="UniProtKB-KW"/>
</dbReference>
<dbReference type="InterPro" id="IPR023187">
    <property type="entry name" value="Tscrpt_reg_MarR-type_CS"/>
</dbReference>
<dbReference type="InterPro" id="IPR036390">
    <property type="entry name" value="WH_DNA-bd_sf"/>
</dbReference>
<keyword evidence="2" id="KW-0238">DNA-binding</keyword>
<organism evidence="5 6">
    <name type="scientific">Thermoflexibacter ruber</name>
    <dbReference type="NCBI Taxonomy" id="1003"/>
    <lineage>
        <taxon>Bacteria</taxon>
        <taxon>Pseudomonadati</taxon>
        <taxon>Bacteroidota</taxon>
        <taxon>Cytophagia</taxon>
        <taxon>Cytophagales</taxon>
        <taxon>Thermoflexibacteraceae</taxon>
        <taxon>Thermoflexibacter</taxon>
    </lineage>
</organism>
<keyword evidence="3" id="KW-0804">Transcription</keyword>
<dbReference type="AlphaFoldDB" id="A0A1I2II73"/>
<dbReference type="PROSITE" id="PS50995">
    <property type="entry name" value="HTH_MARR_2"/>
    <property type="match status" value="1"/>
</dbReference>
<proteinExistence type="predicted"/>
<dbReference type="PANTHER" id="PTHR33164:SF95">
    <property type="entry name" value="TRANSCRIPTIONAL REGULATOR"/>
    <property type="match status" value="1"/>
</dbReference>
<name>A0A1I2II73_9BACT</name>